<dbReference type="AlphaFoldDB" id="A0AAD5UAH4"/>
<evidence type="ECO:0000256" key="5">
    <source>
        <dbReference type="ARBA" id="ARBA00022989"/>
    </source>
</evidence>
<dbReference type="Pfam" id="PF05038">
    <property type="entry name" value="Cytochrom_B558a"/>
    <property type="match status" value="1"/>
</dbReference>
<comment type="subcellular location">
    <subcellularLocation>
        <location evidence="1">Cell membrane</location>
    </subcellularLocation>
</comment>
<comment type="caution">
    <text evidence="9">The sequence shown here is derived from an EMBL/GenBank/DDBJ whole genome shotgun (WGS) entry which is preliminary data.</text>
</comment>
<dbReference type="PANTHER" id="PTHR15168:SF0">
    <property type="entry name" value="CYTOCHROME B-245 LIGHT CHAIN"/>
    <property type="match status" value="1"/>
</dbReference>
<evidence type="ECO:0000256" key="8">
    <source>
        <dbReference type="SAM" id="Phobius"/>
    </source>
</evidence>
<gene>
    <name evidence="9" type="ORF">HK099_001923</name>
</gene>
<evidence type="ECO:0000256" key="6">
    <source>
        <dbReference type="ARBA" id="ARBA00023136"/>
    </source>
</evidence>
<proteinExistence type="inferred from homology"/>
<evidence type="ECO:0000256" key="2">
    <source>
        <dbReference type="ARBA" id="ARBA00010590"/>
    </source>
</evidence>
<dbReference type="PANTHER" id="PTHR15168">
    <property type="entry name" value="CYTOCHROME B-245 LIGHT CHAIN"/>
    <property type="match status" value="1"/>
</dbReference>
<evidence type="ECO:0000256" key="7">
    <source>
        <dbReference type="ARBA" id="ARBA00030298"/>
    </source>
</evidence>
<evidence type="ECO:0000313" key="9">
    <source>
        <dbReference type="EMBL" id="KAJ3227467.1"/>
    </source>
</evidence>
<accession>A0AAD5UAH4</accession>
<keyword evidence="10" id="KW-1185">Reference proteome</keyword>
<dbReference type="EMBL" id="JADGJW010000016">
    <property type="protein sequence ID" value="KAJ3227467.1"/>
    <property type="molecule type" value="Genomic_DNA"/>
</dbReference>
<keyword evidence="6 8" id="KW-0472">Membrane</keyword>
<keyword evidence="3" id="KW-1003">Cell membrane</keyword>
<organism evidence="9 10">
    <name type="scientific">Clydaea vesicula</name>
    <dbReference type="NCBI Taxonomy" id="447962"/>
    <lineage>
        <taxon>Eukaryota</taxon>
        <taxon>Fungi</taxon>
        <taxon>Fungi incertae sedis</taxon>
        <taxon>Chytridiomycota</taxon>
        <taxon>Chytridiomycota incertae sedis</taxon>
        <taxon>Chytridiomycetes</taxon>
        <taxon>Lobulomycetales</taxon>
        <taxon>Lobulomycetaceae</taxon>
        <taxon>Clydaea</taxon>
    </lineage>
</organism>
<comment type="similarity">
    <text evidence="2">Belongs to the p22phox family.</text>
</comment>
<dbReference type="InterPro" id="IPR007732">
    <property type="entry name" value="Cyt_b558_asu"/>
</dbReference>
<feature type="transmembrane region" description="Helical" evidence="8">
    <location>
        <begin position="50"/>
        <end position="67"/>
    </location>
</feature>
<keyword evidence="4 8" id="KW-0812">Transmembrane</keyword>
<sequence>MSKQLGKNSRFLWGGWASNQSCSSNFFILTGGLISLWYPNTLMPSLPVNISAIINIIIPIIFLLLEYQKIKLGVLSTNYYIRSFLLSLGIAPALLNAPTMTGAMCQFFAVLTYLRAAINGEDGNPPKKR</sequence>
<feature type="transmembrane region" description="Helical" evidence="8">
    <location>
        <begin position="79"/>
        <end position="95"/>
    </location>
</feature>
<dbReference type="GO" id="GO:0020037">
    <property type="term" value="F:heme binding"/>
    <property type="evidence" value="ECO:0007669"/>
    <property type="project" value="InterPro"/>
</dbReference>
<name>A0AAD5UAH4_9FUNG</name>
<keyword evidence="5 8" id="KW-1133">Transmembrane helix</keyword>
<dbReference type="Proteomes" id="UP001211065">
    <property type="component" value="Unassembled WGS sequence"/>
</dbReference>
<evidence type="ECO:0000256" key="1">
    <source>
        <dbReference type="ARBA" id="ARBA00004236"/>
    </source>
</evidence>
<reference evidence="9" key="1">
    <citation type="submission" date="2020-05" db="EMBL/GenBank/DDBJ databases">
        <title>Phylogenomic resolution of chytrid fungi.</title>
        <authorList>
            <person name="Stajich J.E."/>
            <person name="Amses K."/>
            <person name="Simmons R."/>
            <person name="Seto K."/>
            <person name="Myers J."/>
            <person name="Bonds A."/>
            <person name="Quandt C.A."/>
            <person name="Barry K."/>
            <person name="Liu P."/>
            <person name="Grigoriev I."/>
            <person name="Longcore J.E."/>
            <person name="James T.Y."/>
        </authorList>
    </citation>
    <scope>NUCLEOTIDE SEQUENCE</scope>
    <source>
        <strain evidence="9">JEL0476</strain>
    </source>
</reference>
<evidence type="ECO:0000313" key="10">
    <source>
        <dbReference type="Proteomes" id="UP001211065"/>
    </source>
</evidence>
<protein>
    <recommendedName>
        <fullName evidence="7">p22-phox</fullName>
    </recommendedName>
</protein>
<evidence type="ECO:0000256" key="3">
    <source>
        <dbReference type="ARBA" id="ARBA00022475"/>
    </source>
</evidence>
<evidence type="ECO:0000256" key="4">
    <source>
        <dbReference type="ARBA" id="ARBA00022692"/>
    </source>
</evidence>
<dbReference type="GO" id="GO:0005886">
    <property type="term" value="C:plasma membrane"/>
    <property type="evidence" value="ECO:0007669"/>
    <property type="project" value="UniProtKB-SubCell"/>
</dbReference>
<feature type="transmembrane region" description="Helical" evidence="8">
    <location>
        <begin position="21"/>
        <end position="38"/>
    </location>
</feature>